<dbReference type="InterPro" id="IPR005119">
    <property type="entry name" value="LysR_subst-bd"/>
</dbReference>
<evidence type="ECO:0000256" key="2">
    <source>
        <dbReference type="ARBA" id="ARBA00023015"/>
    </source>
</evidence>
<comment type="caution">
    <text evidence="6">The sequence shown here is derived from an EMBL/GenBank/DDBJ whole genome shotgun (WGS) entry which is preliminary data.</text>
</comment>
<evidence type="ECO:0000256" key="1">
    <source>
        <dbReference type="ARBA" id="ARBA00009437"/>
    </source>
</evidence>
<accession>A0ABM8UVI3</accession>
<dbReference type="Gene3D" id="1.10.10.10">
    <property type="entry name" value="Winged helix-like DNA-binding domain superfamily/Winged helix DNA-binding domain"/>
    <property type="match status" value="1"/>
</dbReference>
<dbReference type="PROSITE" id="PS50931">
    <property type="entry name" value="HTH_LYSR"/>
    <property type="match status" value="1"/>
</dbReference>
<dbReference type="PANTHER" id="PTHR30126:SF40">
    <property type="entry name" value="HTH-TYPE TRANSCRIPTIONAL REGULATOR GLTR"/>
    <property type="match status" value="1"/>
</dbReference>
<dbReference type="PANTHER" id="PTHR30126">
    <property type="entry name" value="HTH-TYPE TRANSCRIPTIONAL REGULATOR"/>
    <property type="match status" value="1"/>
</dbReference>
<dbReference type="RefSeq" id="WP_215235559.1">
    <property type="nucleotide sequence ID" value="NZ_CAJRAU010000006.1"/>
</dbReference>
<feature type="domain" description="HTH lysR-type" evidence="5">
    <location>
        <begin position="1"/>
        <end position="58"/>
    </location>
</feature>
<evidence type="ECO:0000259" key="5">
    <source>
        <dbReference type="PROSITE" id="PS50931"/>
    </source>
</evidence>
<dbReference type="SUPFAM" id="SSF46785">
    <property type="entry name" value="Winged helix' DNA-binding domain"/>
    <property type="match status" value="1"/>
</dbReference>
<dbReference type="Pfam" id="PF03466">
    <property type="entry name" value="LysR_substrate"/>
    <property type="match status" value="1"/>
</dbReference>
<sequence>MNTNDLKIFEAVAETGSFTKAAAAMFTVQSNVTARIKSLEEEFGAELFSRTSRKVELTAAGKTLMQYCKQISNLIAEAKSDVQSSTRVSGSLRIGCIETTMALKVPEMINHFEEHFPDVDLTFKSDMRNALINDVLNFNLDAAFVSGPINLSGLDQIRIREEQLVIVTASKGPNMEELLAKQPVKIVVFGQGCIFRARLESWLSSKGIVHYKSTVLNSIEGIINFVEAGLGMTILPEEVVSQYYAGRKIISNALDKQLGTMITVLIFRQDKTQSAALKAFIDMYSKLDKSEIIAPLNEAQSAGKRGKLKIRETKKMP</sequence>
<evidence type="ECO:0000256" key="4">
    <source>
        <dbReference type="ARBA" id="ARBA00023163"/>
    </source>
</evidence>
<keyword evidence="4" id="KW-0804">Transcription</keyword>
<comment type="similarity">
    <text evidence="1">Belongs to the LysR transcriptional regulatory family.</text>
</comment>
<keyword evidence="7" id="KW-1185">Reference proteome</keyword>
<dbReference type="InterPro" id="IPR036388">
    <property type="entry name" value="WH-like_DNA-bd_sf"/>
</dbReference>
<dbReference type="SUPFAM" id="SSF53850">
    <property type="entry name" value="Periplasmic binding protein-like II"/>
    <property type="match status" value="1"/>
</dbReference>
<reference evidence="6 7" key="1">
    <citation type="submission" date="2021-04" db="EMBL/GenBank/DDBJ databases">
        <authorList>
            <person name="Rodrigo-Torres L."/>
            <person name="Arahal R. D."/>
            <person name="Lucena T."/>
        </authorList>
    </citation>
    <scope>NUCLEOTIDE SEQUENCE [LARGE SCALE GENOMIC DNA]</scope>
    <source>
        <strain evidence="6 7">CECT 9623</strain>
    </source>
</reference>
<evidence type="ECO:0000313" key="6">
    <source>
        <dbReference type="EMBL" id="CAG5072725.1"/>
    </source>
</evidence>
<dbReference type="Gene3D" id="3.40.190.290">
    <property type="match status" value="1"/>
</dbReference>
<dbReference type="InterPro" id="IPR000847">
    <property type="entry name" value="LysR_HTH_N"/>
</dbReference>
<keyword evidence="2" id="KW-0805">Transcription regulation</keyword>
<name>A0ABM8UVI3_9BACT</name>
<dbReference type="InterPro" id="IPR036390">
    <property type="entry name" value="WH_DNA-bd_sf"/>
</dbReference>
<evidence type="ECO:0000256" key="3">
    <source>
        <dbReference type="ARBA" id="ARBA00023125"/>
    </source>
</evidence>
<dbReference type="EMBL" id="CAJRAU010000006">
    <property type="protein sequence ID" value="CAG5072725.1"/>
    <property type="molecule type" value="Genomic_DNA"/>
</dbReference>
<evidence type="ECO:0000313" key="7">
    <source>
        <dbReference type="Proteomes" id="UP000679725"/>
    </source>
</evidence>
<dbReference type="Proteomes" id="UP000679725">
    <property type="component" value="Unassembled WGS sequence"/>
</dbReference>
<organism evidence="6 7">
    <name type="scientific">Dyadobacter linearis</name>
    <dbReference type="NCBI Taxonomy" id="2823330"/>
    <lineage>
        <taxon>Bacteria</taxon>
        <taxon>Pseudomonadati</taxon>
        <taxon>Bacteroidota</taxon>
        <taxon>Cytophagia</taxon>
        <taxon>Cytophagales</taxon>
        <taxon>Spirosomataceae</taxon>
        <taxon>Dyadobacter</taxon>
    </lineage>
</organism>
<protein>
    <submittedName>
        <fullName evidence="6">HTH-type transcriptional regulator YofA</fullName>
    </submittedName>
</protein>
<keyword evidence="3" id="KW-0238">DNA-binding</keyword>
<proteinExistence type="inferred from homology"/>
<dbReference type="PRINTS" id="PR00039">
    <property type="entry name" value="HTHLYSR"/>
</dbReference>
<dbReference type="Pfam" id="PF00126">
    <property type="entry name" value="HTH_1"/>
    <property type="match status" value="1"/>
</dbReference>
<gene>
    <name evidence="6" type="primary">yofA</name>
    <name evidence="6" type="ORF">DYBT9623_04286</name>
</gene>